<keyword evidence="2" id="KW-0326">Glycosidase</keyword>
<dbReference type="EMBL" id="CAMXCT020000066">
    <property type="protein sequence ID" value="CAL1126674.1"/>
    <property type="molecule type" value="Genomic_DNA"/>
</dbReference>
<name>A0A9P1BGY8_9DINO</name>
<dbReference type="InterPro" id="IPR013320">
    <property type="entry name" value="ConA-like_dom_sf"/>
</dbReference>
<keyword evidence="3" id="KW-1185">Reference proteome</keyword>
<comment type="caution">
    <text evidence="1">The sequence shown here is derived from an EMBL/GenBank/DDBJ whole genome shotgun (WGS) entry which is preliminary data.</text>
</comment>
<evidence type="ECO:0000313" key="2">
    <source>
        <dbReference type="EMBL" id="CAL4760611.1"/>
    </source>
</evidence>
<dbReference type="GO" id="GO:0016798">
    <property type="term" value="F:hydrolase activity, acting on glycosyl bonds"/>
    <property type="evidence" value="ECO:0007669"/>
    <property type="project" value="UniProtKB-KW"/>
</dbReference>
<keyword evidence="2" id="KW-0378">Hydrolase</keyword>
<dbReference type="SUPFAM" id="SSF49899">
    <property type="entry name" value="Concanavalin A-like lectins/glucanases"/>
    <property type="match status" value="1"/>
</dbReference>
<dbReference type="Proteomes" id="UP001152797">
    <property type="component" value="Unassembled WGS sequence"/>
</dbReference>
<dbReference type="Gene3D" id="2.60.120.200">
    <property type="match status" value="1"/>
</dbReference>
<accession>A0A9P1BGY8</accession>
<evidence type="ECO:0000313" key="1">
    <source>
        <dbReference type="EMBL" id="CAI3973299.1"/>
    </source>
</evidence>
<sequence length="212" mass="23547">EAIYQSVAHASPAGAIIRVGEQVHPFKRRSLMLHSPQAWRPDVGFVVAMKYKHVPYGPGVWPAFWFLNSDRPWPSGGELDVLEYANDETAKVTFHTDQNCSLNVPKMLECSAQMTGVDPDMISSCLTNYSGNALGCMPPQVRRDGEWYLGTESLMSWVAPCVPSDHPALCAAQEVNLKWFDEPLKKVISWHPDVQLEAASQSAYASGNHFDL</sequence>
<dbReference type="InterPro" id="IPR050546">
    <property type="entry name" value="Glycosyl_Hydrlase_16"/>
</dbReference>
<dbReference type="EMBL" id="CAMXCT030000066">
    <property type="protein sequence ID" value="CAL4760611.1"/>
    <property type="molecule type" value="Genomic_DNA"/>
</dbReference>
<dbReference type="PANTHER" id="PTHR10963">
    <property type="entry name" value="GLYCOSYL HYDROLASE-RELATED"/>
    <property type="match status" value="1"/>
</dbReference>
<dbReference type="OrthoDB" id="407397at2759"/>
<dbReference type="PANTHER" id="PTHR10963:SF24">
    <property type="entry name" value="GLYCOSIDASE C21B10.07-RELATED"/>
    <property type="match status" value="1"/>
</dbReference>
<organism evidence="1">
    <name type="scientific">Cladocopium goreaui</name>
    <dbReference type="NCBI Taxonomy" id="2562237"/>
    <lineage>
        <taxon>Eukaryota</taxon>
        <taxon>Sar</taxon>
        <taxon>Alveolata</taxon>
        <taxon>Dinophyceae</taxon>
        <taxon>Suessiales</taxon>
        <taxon>Symbiodiniaceae</taxon>
        <taxon>Cladocopium</taxon>
    </lineage>
</organism>
<dbReference type="GO" id="GO:0009251">
    <property type="term" value="P:glucan catabolic process"/>
    <property type="evidence" value="ECO:0007669"/>
    <property type="project" value="TreeGrafter"/>
</dbReference>
<reference evidence="2 3" key="2">
    <citation type="submission" date="2024-05" db="EMBL/GenBank/DDBJ databases">
        <authorList>
            <person name="Chen Y."/>
            <person name="Shah S."/>
            <person name="Dougan E. K."/>
            <person name="Thang M."/>
            <person name="Chan C."/>
        </authorList>
    </citation>
    <scope>NUCLEOTIDE SEQUENCE [LARGE SCALE GENOMIC DNA]</scope>
</reference>
<reference evidence="1" key="1">
    <citation type="submission" date="2022-10" db="EMBL/GenBank/DDBJ databases">
        <authorList>
            <person name="Chen Y."/>
            <person name="Dougan E. K."/>
            <person name="Chan C."/>
            <person name="Rhodes N."/>
            <person name="Thang M."/>
        </authorList>
    </citation>
    <scope>NUCLEOTIDE SEQUENCE</scope>
</reference>
<dbReference type="Pfam" id="PF26113">
    <property type="entry name" value="GH16_XgeA"/>
    <property type="match status" value="1"/>
</dbReference>
<evidence type="ECO:0000313" key="3">
    <source>
        <dbReference type="Proteomes" id="UP001152797"/>
    </source>
</evidence>
<proteinExistence type="predicted"/>
<gene>
    <name evidence="1" type="ORF">C1SCF055_LOCUS1818</name>
</gene>
<feature type="non-terminal residue" evidence="1">
    <location>
        <position position="1"/>
    </location>
</feature>
<dbReference type="EMBL" id="CAMXCT010000066">
    <property type="protein sequence ID" value="CAI3973299.1"/>
    <property type="molecule type" value="Genomic_DNA"/>
</dbReference>
<protein>
    <submittedName>
        <fullName evidence="2">Glycosidase C21B10.07</fullName>
    </submittedName>
</protein>
<dbReference type="AlphaFoldDB" id="A0A9P1BGY8"/>